<keyword evidence="1" id="KW-0812">Transmembrane</keyword>
<evidence type="ECO:0000256" key="1">
    <source>
        <dbReference type="SAM" id="Phobius"/>
    </source>
</evidence>
<name>A0AAU9KJU1_9CILI</name>
<evidence type="ECO:0000313" key="2">
    <source>
        <dbReference type="EMBL" id="CAG9334302.1"/>
    </source>
</evidence>
<dbReference type="EMBL" id="CAJZBQ010000058">
    <property type="protein sequence ID" value="CAG9334302.1"/>
    <property type="molecule type" value="Genomic_DNA"/>
</dbReference>
<protein>
    <submittedName>
        <fullName evidence="2">Uncharacterized protein</fullName>
    </submittedName>
</protein>
<keyword evidence="1" id="KW-0472">Membrane</keyword>
<keyword evidence="3" id="KW-1185">Reference proteome</keyword>
<feature type="transmembrane region" description="Helical" evidence="1">
    <location>
        <begin position="68"/>
        <end position="86"/>
    </location>
</feature>
<dbReference type="AlphaFoldDB" id="A0AAU9KJU1"/>
<gene>
    <name evidence="2" type="ORF">BSTOLATCC_MIC60921</name>
</gene>
<comment type="caution">
    <text evidence="2">The sequence shown here is derived from an EMBL/GenBank/DDBJ whole genome shotgun (WGS) entry which is preliminary data.</text>
</comment>
<proteinExistence type="predicted"/>
<accession>A0AAU9KJU1</accession>
<sequence length="89" mass="10568">MTSEDVENTNLAMIVFKIQLGSNAWKPQSSKQFWLSSRKLINWGNIRKRRIEVICGLKYKWQYGPTQLIAIFFIFLSTLLSMWYYSLLL</sequence>
<organism evidence="2 3">
    <name type="scientific">Blepharisma stoltei</name>
    <dbReference type="NCBI Taxonomy" id="1481888"/>
    <lineage>
        <taxon>Eukaryota</taxon>
        <taxon>Sar</taxon>
        <taxon>Alveolata</taxon>
        <taxon>Ciliophora</taxon>
        <taxon>Postciliodesmatophora</taxon>
        <taxon>Heterotrichea</taxon>
        <taxon>Heterotrichida</taxon>
        <taxon>Blepharismidae</taxon>
        <taxon>Blepharisma</taxon>
    </lineage>
</organism>
<evidence type="ECO:0000313" key="3">
    <source>
        <dbReference type="Proteomes" id="UP001162131"/>
    </source>
</evidence>
<keyword evidence="1" id="KW-1133">Transmembrane helix</keyword>
<reference evidence="2" key="1">
    <citation type="submission" date="2021-09" db="EMBL/GenBank/DDBJ databases">
        <authorList>
            <consortium name="AG Swart"/>
            <person name="Singh M."/>
            <person name="Singh A."/>
            <person name="Seah K."/>
            <person name="Emmerich C."/>
        </authorList>
    </citation>
    <scope>NUCLEOTIDE SEQUENCE</scope>
    <source>
        <strain evidence="2">ATCC30299</strain>
    </source>
</reference>
<dbReference type="Proteomes" id="UP001162131">
    <property type="component" value="Unassembled WGS sequence"/>
</dbReference>